<keyword evidence="6" id="KW-0479">Metal-binding</keyword>
<evidence type="ECO:0000256" key="7">
    <source>
        <dbReference type="ARBA" id="ARBA00022873"/>
    </source>
</evidence>
<evidence type="ECO:0000256" key="12">
    <source>
        <dbReference type="ARBA" id="ARBA00031778"/>
    </source>
</evidence>
<evidence type="ECO:0000313" key="19">
    <source>
        <dbReference type="Proteomes" id="UP001479436"/>
    </source>
</evidence>
<dbReference type="InterPro" id="IPR010376">
    <property type="entry name" value="GBBH-like_N"/>
</dbReference>
<organism evidence="18 19">
    <name type="scientific">Basidiobolus ranarum</name>
    <dbReference type="NCBI Taxonomy" id="34480"/>
    <lineage>
        <taxon>Eukaryota</taxon>
        <taxon>Fungi</taxon>
        <taxon>Fungi incertae sedis</taxon>
        <taxon>Zoopagomycota</taxon>
        <taxon>Entomophthoromycotina</taxon>
        <taxon>Basidiobolomycetes</taxon>
        <taxon>Basidiobolales</taxon>
        <taxon>Basidiobolaceae</taxon>
        <taxon>Basidiobolus</taxon>
    </lineage>
</organism>
<evidence type="ECO:0000256" key="11">
    <source>
        <dbReference type="ARBA" id="ARBA00030363"/>
    </source>
</evidence>
<evidence type="ECO:0000256" key="4">
    <source>
        <dbReference type="ARBA" id="ARBA00008654"/>
    </source>
</evidence>
<accession>A0ABR2WR41</accession>
<feature type="domain" description="Gamma-butyrobetaine hydroxylase-like N-terminal" evidence="17">
    <location>
        <begin position="15"/>
        <end position="94"/>
    </location>
</feature>
<keyword evidence="9" id="KW-0560">Oxidoreductase</keyword>
<keyword evidence="19" id="KW-1185">Reference proteome</keyword>
<comment type="cofactor">
    <cofactor evidence="1">
        <name>Fe(2+)</name>
        <dbReference type="ChEBI" id="CHEBI:29033"/>
    </cofactor>
</comment>
<reference evidence="18 19" key="1">
    <citation type="submission" date="2023-04" db="EMBL/GenBank/DDBJ databases">
        <title>Genome of Basidiobolus ranarum AG-B5.</title>
        <authorList>
            <person name="Stajich J.E."/>
            <person name="Carter-House D."/>
            <person name="Gryganskyi A."/>
        </authorList>
    </citation>
    <scope>NUCLEOTIDE SEQUENCE [LARGE SCALE GENOMIC DNA]</scope>
    <source>
        <strain evidence="18 19">AG-B5</strain>
    </source>
</reference>
<keyword evidence="7" id="KW-0124">Carnitine biosynthesis</keyword>
<dbReference type="EC" id="1.14.11.8" evidence="5"/>
<dbReference type="InterPro" id="IPR050411">
    <property type="entry name" value="AlphaKG_dependent_hydroxylases"/>
</dbReference>
<evidence type="ECO:0000256" key="5">
    <source>
        <dbReference type="ARBA" id="ARBA00012267"/>
    </source>
</evidence>
<dbReference type="EMBL" id="JASJQH010000519">
    <property type="protein sequence ID" value="KAK9763988.1"/>
    <property type="molecule type" value="Genomic_DNA"/>
</dbReference>
<evidence type="ECO:0000256" key="6">
    <source>
        <dbReference type="ARBA" id="ARBA00022723"/>
    </source>
</evidence>
<dbReference type="InterPro" id="IPR003819">
    <property type="entry name" value="TauD/TfdA-like"/>
</dbReference>
<dbReference type="Pfam" id="PF02668">
    <property type="entry name" value="TauD"/>
    <property type="match status" value="1"/>
</dbReference>
<evidence type="ECO:0000259" key="16">
    <source>
        <dbReference type="Pfam" id="PF02668"/>
    </source>
</evidence>
<keyword evidence="10" id="KW-0408">Iron</keyword>
<evidence type="ECO:0000256" key="2">
    <source>
        <dbReference type="ARBA" id="ARBA00001961"/>
    </source>
</evidence>
<evidence type="ECO:0000256" key="1">
    <source>
        <dbReference type="ARBA" id="ARBA00001954"/>
    </source>
</evidence>
<dbReference type="Proteomes" id="UP001479436">
    <property type="component" value="Unassembled WGS sequence"/>
</dbReference>
<evidence type="ECO:0000256" key="8">
    <source>
        <dbReference type="ARBA" id="ARBA00022964"/>
    </source>
</evidence>
<dbReference type="PANTHER" id="PTHR10696:SF51">
    <property type="entry name" value="TRIMETHYLLYSINE DIOXYGENASE, MITOCHONDRIAL"/>
    <property type="match status" value="1"/>
</dbReference>
<evidence type="ECO:0000256" key="9">
    <source>
        <dbReference type="ARBA" id="ARBA00023002"/>
    </source>
</evidence>
<comment type="similarity">
    <text evidence="4">Belongs to the gamma-BBH/TMLD family.</text>
</comment>
<dbReference type="Gene3D" id="3.60.130.10">
    <property type="entry name" value="Clavaminate synthase-like"/>
    <property type="match status" value="1"/>
</dbReference>
<gene>
    <name evidence="18" type="ORF">K7432_008899</name>
</gene>
<comment type="pathway">
    <text evidence="3">Amine and polyamine biosynthesis; carnitine biosynthesis.</text>
</comment>
<evidence type="ECO:0000259" key="17">
    <source>
        <dbReference type="Pfam" id="PF06155"/>
    </source>
</evidence>
<protein>
    <recommendedName>
        <fullName evidence="5">trimethyllysine dioxygenase</fullName>
        <ecNumber evidence="5">1.14.11.8</ecNumber>
    </recommendedName>
    <alternativeName>
        <fullName evidence="12">Epsilon-trimethyllysine 2-oxoglutarate dioxygenase</fullName>
    </alternativeName>
    <alternativeName>
        <fullName evidence="11">TML hydroxylase</fullName>
    </alternativeName>
    <alternativeName>
        <fullName evidence="13">TML-alpha-ketoglutarate dioxygenase</fullName>
    </alternativeName>
</protein>
<comment type="catalytic activity">
    <reaction evidence="15">
        <text>N(6),N(6),N(6)-trimethyl-L-lysine + 2-oxoglutarate + O2 = (3S)-3-hydroxy-N(6),N(6),N(6)-trimethyl-L-lysine + succinate + CO2</text>
        <dbReference type="Rhea" id="RHEA:14181"/>
        <dbReference type="ChEBI" id="CHEBI:15379"/>
        <dbReference type="ChEBI" id="CHEBI:16526"/>
        <dbReference type="ChEBI" id="CHEBI:16810"/>
        <dbReference type="ChEBI" id="CHEBI:30031"/>
        <dbReference type="ChEBI" id="CHEBI:58100"/>
        <dbReference type="ChEBI" id="CHEBI:141499"/>
        <dbReference type="EC" id="1.14.11.8"/>
    </reaction>
</comment>
<evidence type="ECO:0000256" key="10">
    <source>
        <dbReference type="ARBA" id="ARBA00023004"/>
    </source>
</evidence>
<feature type="domain" description="TauD/TfdA-like" evidence="16">
    <location>
        <begin position="150"/>
        <end position="383"/>
    </location>
</feature>
<keyword evidence="8" id="KW-0223">Dioxygenase</keyword>
<dbReference type="InterPro" id="IPR038492">
    <property type="entry name" value="GBBH-like_N_sf"/>
</dbReference>
<proteinExistence type="inferred from homology"/>
<evidence type="ECO:0000313" key="18">
    <source>
        <dbReference type="EMBL" id="KAK9763988.1"/>
    </source>
</evidence>
<comment type="cofactor">
    <cofactor evidence="2">
        <name>L-ascorbate</name>
        <dbReference type="ChEBI" id="CHEBI:38290"/>
    </cofactor>
</comment>
<dbReference type="InterPro" id="IPR042098">
    <property type="entry name" value="TauD-like_sf"/>
</dbReference>
<evidence type="ECO:0000256" key="13">
    <source>
        <dbReference type="ARBA" id="ARBA00032283"/>
    </source>
</evidence>
<dbReference type="Gene3D" id="3.30.2020.30">
    <property type="match status" value="1"/>
</dbReference>
<comment type="function">
    <text evidence="14">Converts trimethyllysine (TML) into hydroxytrimethyllysine (HTML).</text>
</comment>
<sequence length="395" mass="45261">MVPDSPSVSIYPTYLRVFFPDSSDHADFHYFWLRHNCPCLDGCRHPQTRERIIDSTQIPLSVTPKGDVKINEQKTDIVLGWDDGHTSLYSFDFLEENAYAKNRKATPSPINDGSKVEVDFQEYLLQYPPTPADIDAGEPLSVEGLKKYHKAIATSFKENGAVVIRNRGLDTEQIINDFIAKDKEVIGSHFGRIEDLRTDNKTNNNTDQLGYTNHGIDLHTDLPYLEHAPGIQFLQCINPATEGGDSYLVNSVQAAYYLRNELDRHAFNLLATVPIRFHRKQAKYQKSLNTPIIELAPGSTIHDIEPKISKIRYSYFTMAPHQTSFELMEEWYRAYNRFSTLVRDPQHQLRFSLKSGDLVLYDNYHMLHARTGVSGPRHFRGVYLHTEDFLAHVDA</sequence>
<evidence type="ECO:0000256" key="14">
    <source>
        <dbReference type="ARBA" id="ARBA00046008"/>
    </source>
</evidence>
<evidence type="ECO:0000256" key="3">
    <source>
        <dbReference type="ARBA" id="ARBA00005022"/>
    </source>
</evidence>
<dbReference type="Pfam" id="PF06155">
    <property type="entry name" value="GBBH-like_N"/>
    <property type="match status" value="1"/>
</dbReference>
<evidence type="ECO:0000256" key="15">
    <source>
        <dbReference type="ARBA" id="ARBA00049334"/>
    </source>
</evidence>
<name>A0ABR2WR41_9FUNG</name>
<dbReference type="PANTHER" id="PTHR10696">
    <property type="entry name" value="GAMMA-BUTYROBETAINE HYDROXYLASE-RELATED"/>
    <property type="match status" value="1"/>
</dbReference>
<comment type="caution">
    <text evidence="18">The sequence shown here is derived from an EMBL/GenBank/DDBJ whole genome shotgun (WGS) entry which is preliminary data.</text>
</comment>
<dbReference type="SUPFAM" id="SSF51197">
    <property type="entry name" value="Clavaminate synthase-like"/>
    <property type="match status" value="1"/>
</dbReference>